<gene>
    <name evidence="1" type="ORF">HMJ29_05835</name>
</gene>
<sequence length="225" mass="26140">MSLIHEDMYIIGLEKIVKQFKINLSPNQRYASFDYCYNYFLNTENPLEDIEKSCLVLAFYLASWGMLRGSSFLLNKSIKHYQATIQLIASIDKSAWNIDVINYDTKNIQEILHIYREVKKCIISGSNADLTLVTKILLGVFGFIPAFDTYFCATFKKMYRKRCAFRKLNADSLEYIREFYESNKLAIDKLALETFTIDFVSGLETTTNYPRAKIIDMYGFTARSL</sequence>
<protein>
    <submittedName>
        <fullName evidence="1">Uncharacterized protein</fullName>
    </submittedName>
</protein>
<accession>A0A6M6BME2</accession>
<proteinExistence type="predicted"/>
<dbReference type="EMBL" id="CP053538">
    <property type="protein sequence ID" value="QJX49182.1"/>
    <property type="molecule type" value="Genomic_DNA"/>
</dbReference>
<evidence type="ECO:0000313" key="1">
    <source>
        <dbReference type="EMBL" id="QJX49182.1"/>
    </source>
</evidence>
<dbReference type="Proteomes" id="UP000501623">
    <property type="component" value="Chromosome"/>
</dbReference>
<keyword evidence="2" id="KW-1185">Reference proteome</keyword>
<organism evidence="1 2">
    <name type="scientific">Hymenobacter taeanensis</name>
    <dbReference type="NCBI Taxonomy" id="2735321"/>
    <lineage>
        <taxon>Bacteria</taxon>
        <taxon>Pseudomonadati</taxon>
        <taxon>Bacteroidota</taxon>
        <taxon>Cytophagia</taxon>
        <taxon>Cytophagales</taxon>
        <taxon>Hymenobacteraceae</taxon>
        <taxon>Hymenobacter</taxon>
    </lineage>
</organism>
<evidence type="ECO:0000313" key="2">
    <source>
        <dbReference type="Proteomes" id="UP000501623"/>
    </source>
</evidence>
<dbReference type="KEGG" id="hts:HMJ29_05835"/>
<name>A0A6M6BME2_9BACT</name>
<reference evidence="1 2" key="1">
    <citation type="submission" date="2020-05" db="EMBL/GenBank/DDBJ databases">
        <title>Complete genome sequence of Hymenobacter sp. TS19 in Coasted Sand Dune.</title>
        <authorList>
            <person name="Lee J.-H."/>
            <person name="Jung J.-H."/>
            <person name="Jeong S."/>
            <person name="Zhao L."/>
            <person name="Kim M.-K."/>
            <person name="Seo H.-S."/>
            <person name="Lim S."/>
        </authorList>
    </citation>
    <scope>NUCLEOTIDE SEQUENCE [LARGE SCALE GENOMIC DNA]</scope>
    <source>
        <strain evidence="1 2">TS19</strain>
    </source>
</reference>
<dbReference type="AlphaFoldDB" id="A0A6M6BME2"/>